<dbReference type="HOGENOM" id="CLU_1514701_0_0_3"/>
<dbReference type="EMBL" id="CP000828">
    <property type="protein sequence ID" value="ABW27086.1"/>
    <property type="molecule type" value="Genomic_DNA"/>
</dbReference>
<evidence type="ECO:0000313" key="7">
    <source>
        <dbReference type="EMBL" id="ABW27086.1"/>
    </source>
</evidence>
<dbReference type="RefSeq" id="WP_012162576.1">
    <property type="nucleotide sequence ID" value="NC_009925.1"/>
</dbReference>
<dbReference type="AlphaFoldDB" id="B0BYS0"/>
<protein>
    <recommendedName>
        <fullName evidence="6">Yip1 domain-containing protein</fullName>
    </recommendedName>
</protein>
<feature type="transmembrane region" description="Helical" evidence="5">
    <location>
        <begin position="21"/>
        <end position="39"/>
    </location>
</feature>
<keyword evidence="2 5" id="KW-0812">Transmembrane</keyword>
<feature type="transmembrane region" description="Helical" evidence="5">
    <location>
        <begin position="45"/>
        <end position="74"/>
    </location>
</feature>
<proteinExistence type="predicted"/>
<comment type="subcellular location">
    <subcellularLocation>
        <location evidence="1">Membrane</location>
        <topology evidence="1">Multi-pass membrane protein</topology>
    </subcellularLocation>
</comment>
<dbReference type="GO" id="GO:0016020">
    <property type="term" value="C:membrane"/>
    <property type="evidence" value="ECO:0007669"/>
    <property type="project" value="UniProtKB-SubCell"/>
</dbReference>
<feature type="transmembrane region" description="Helical" evidence="5">
    <location>
        <begin position="86"/>
        <end position="106"/>
    </location>
</feature>
<organism evidence="7 8">
    <name type="scientific">Acaryochloris marina (strain MBIC 11017)</name>
    <dbReference type="NCBI Taxonomy" id="329726"/>
    <lineage>
        <taxon>Bacteria</taxon>
        <taxon>Bacillati</taxon>
        <taxon>Cyanobacteriota</taxon>
        <taxon>Cyanophyceae</taxon>
        <taxon>Acaryochloridales</taxon>
        <taxon>Acaryochloridaceae</taxon>
        <taxon>Acaryochloris</taxon>
    </lineage>
</organism>
<evidence type="ECO:0000259" key="6">
    <source>
        <dbReference type="Pfam" id="PF04893"/>
    </source>
</evidence>
<keyword evidence="8" id="KW-1185">Reference proteome</keyword>
<sequence length="177" mass="18506">MLDALFTTFFGAQSSRNNQSVSILIGFALLSILSLNAAGKVGAGIGGVIVFFLLFLVAGLLGGLWLAAAFNFFAQLLGGKGSAQESLRAVLLGLWPLMISGPAIAASQWPGILGQFLGLLLGLVVLIGTLVTLTRSIGQAHQLQWGKALLTVIFTAVTSMLAWLGFILWPLVLILGL</sequence>
<evidence type="ECO:0000256" key="4">
    <source>
        <dbReference type="ARBA" id="ARBA00023136"/>
    </source>
</evidence>
<dbReference type="KEGG" id="amr:AM1_2071"/>
<evidence type="ECO:0000313" key="8">
    <source>
        <dbReference type="Proteomes" id="UP000000268"/>
    </source>
</evidence>
<reference evidence="7 8" key="1">
    <citation type="journal article" date="2008" name="Proc. Natl. Acad. Sci. U.S.A.">
        <title>Niche adaptation and genome expansion in the chlorophyll d-producing cyanobacterium Acaryochloris marina.</title>
        <authorList>
            <person name="Swingley W.D."/>
            <person name="Chen M."/>
            <person name="Cheung P.C."/>
            <person name="Conrad A.L."/>
            <person name="Dejesa L.C."/>
            <person name="Hao J."/>
            <person name="Honchak B.M."/>
            <person name="Karbach L.E."/>
            <person name="Kurdoglu A."/>
            <person name="Lahiri S."/>
            <person name="Mastrian S.D."/>
            <person name="Miyashita H."/>
            <person name="Page L."/>
            <person name="Ramakrishna P."/>
            <person name="Satoh S."/>
            <person name="Sattley W.M."/>
            <person name="Shimada Y."/>
            <person name="Taylor H.L."/>
            <person name="Tomo T."/>
            <person name="Tsuchiya T."/>
            <person name="Wang Z.T."/>
            <person name="Raymond J."/>
            <person name="Mimuro M."/>
            <person name="Blankenship R.E."/>
            <person name="Touchman J.W."/>
        </authorList>
    </citation>
    <scope>NUCLEOTIDE SEQUENCE [LARGE SCALE GENOMIC DNA]</scope>
    <source>
        <strain evidence="8">MBIC 11017</strain>
    </source>
</reference>
<feature type="domain" description="Yip1" evidence="6">
    <location>
        <begin position="23"/>
        <end position="165"/>
    </location>
</feature>
<accession>B0BYS0</accession>
<dbReference type="InterPro" id="IPR006977">
    <property type="entry name" value="Yip1_dom"/>
</dbReference>
<evidence type="ECO:0000256" key="5">
    <source>
        <dbReference type="SAM" id="Phobius"/>
    </source>
</evidence>
<dbReference type="Proteomes" id="UP000000268">
    <property type="component" value="Chromosome"/>
</dbReference>
<dbReference type="STRING" id="329726.AM1_2071"/>
<keyword evidence="4 5" id="KW-0472">Membrane</keyword>
<name>B0BYS0_ACAM1</name>
<gene>
    <name evidence="7" type="ordered locus">AM1_2071</name>
</gene>
<evidence type="ECO:0000256" key="1">
    <source>
        <dbReference type="ARBA" id="ARBA00004141"/>
    </source>
</evidence>
<dbReference type="Pfam" id="PF04893">
    <property type="entry name" value="Yip1"/>
    <property type="match status" value="1"/>
</dbReference>
<evidence type="ECO:0000256" key="2">
    <source>
        <dbReference type="ARBA" id="ARBA00022692"/>
    </source>
</evidence>
<dbReference type="OrthoDB" id="9835646at2"/>
<feature type="transmembrane region" description="Helical" evidence="5">
    <location>
        <begin position="145"/>
        <end position="172"/>
    </location>
</feature>
<evidence type="ECO:0000256" key="3">
    <source>
        <dbReference type="ARBA" id="ARBA00022989"/>
    </source>
</evidence>
<keyword evidence="3 5" id="KW-1133">Transmembrane helix</keyword>
<feature type="transmembrane region" description="Helical" evidence="5">
    <location>
        <begin position="112"/>
        <end position="133"/>
    </location>
</feature>